<dbReference type="STRING" id="1353009.A0A1Y2I5V3"/>
<keyword evidence="10" id="KW-0233">DNA recombination</keyword>
<evidence type="ECO:0000256" key="3">
    <source>
        <dbReference type="ARBA" id="ARBA00022723"/>
    </source>
</evidence>
<accession>A0A1Y2I5V3</accession>
<evidence type="ECO:0000313" key="11">
    <source>
        <dbReference type="EMBL" id="OSC96524.1"/>
    </source>
</evidence>
<gene>
    <name evidence="11" type="ORF">PYCCODRAFT_1379008</name>
</gene>
<dbReference type="SUPFAM" id="SSF53098">
    <property type="entry name" value="Ribonuclease H-like"/>
    <property type="match status" value="1"/>
</dbReference>
<dbReference type="GO" id="GO:0046872">
    <property type="term" value="F:metal ion binding"/>
    <property type="evidence" value="ECO:0007669"/>
    <property type="project" value="UniProtKB-KW"/>
</dbReference>
<evidence type="ECO:0000256" key="2">
    <source>
        <dbReference type="ARBA" id="ARBA00022722"/>
    </source>
</evidence>
<reference evidence="11 12" key="1">
    <citation type="journal article" date="2015" name="Biotechnol. Biofuels">
        <title>Enhanced degradation of softwood versus hardwood by the white-rot fungus Pycnoporus coccineus.</title>
        <authorList>
            <person name="Couturier M."/>
            <person name="Navarro D."/>
            <person name="Chevret D."/>
            <person name="Henrissat B."/>
            <person name="Piumi F."/>
            <person name="Ruiz-Duenas F.J."/>
            <person name="Martinez A.T."/>
            <person name="Grigoriev I.V."/>
            <person name="Riley R."/>
            <person name="Lipzen A."/>
            <person name="Berrin J.G."/>
            <person name="Master E.R."/>
            <person name="Rosso M.N."/>
        </authorList>
    </citation>
    <scope>NUCLEOTIDE SEQUENCE [LARGE SCALE GENOMIC DNA]</scope>
    <source>
        <strain evidence="11 12">BRFM310</strain>
    </source>
</reference>
<dbReference type="GO" id="GO:0015074">
    <property type="term" value="P:DNA integration"/>
    <property type="evidence" value="ECO:0007669"/>
    <property type="project" value="UniProtKB-KW"/>
</dbReference>
<evidence type="ECO:0000313" key="12">
    <source>
        <dbReference type="Proteomes" id="UP000193067"/>
    </source>
</evidence>
<evidence type="ECO:0000256" key="7">
    <source>
        <dbReference type="ARBA" id="ARBA00022908"/>
    </source>
</evidence>
<dbReference type="GO" id="GO:0003964">
    <property type="term" value="F:RNA-directed DNA polymerase activity"/>
    <property type="evidence" value="ECO:0007669"/>
    <property type="project" value="UniProtKB-KW"/>
</dbReference>
<evidence type="ECO:0000256" key="9">
    <source>
        <dbReference type="ARBA" id="ARBA00022932"/>
    </source>
</evidence>
<evidence type="ECO:0000256" key="5">
    <source>
        <dbReference type="ARBA" id="ARBA00022801"/>
    </source>
</evidence>
<keyword evidence="9" id="KW-0239">DNA-directed DNA polymerase</keyword>
<keyword evidence="6" id="KW-0460">Magnesium</keyword>
<dbReference type="InterPro" id="IPR012337">
    <property type="entry name" value="RNaseH-like_sf"/>
</dbReference>
<keyword evidence="9" id="KW-0808">Transferase</keyword>
<name>A0A1Y2I5V3_TRAC3</name>
<dbReference type="PANTHER" id="PTHR42648:SF11">
    <property type="entry name" value="TRANSPOSON TY4-P GAG-POL POLYPROTEIN"/>
    <property type="match status" value="1"/>
</dbReference>
<dbReference type="AlphaFoldDB" id="A0A1Y2I5V3"/>
<evidence type="ECO:0000256" key="8">
    <source>
        <dbReference type="ARBA" id="ARBA00022918"/>
    </source>
</evidence>
<organism evidence="11 12">
    <name type="scientific">Trametes coccinea (strain BRFM310)</name>
    <name type="common">Pycnoporus coccineus</name>
    <dbReference type="NCBI Taxonomy" id="1353009"/>
    <lineage>
        <taxon>Eukaryota</taxon>
        <taxon>Fungi</taxon>
        <taxon>Dikarya</taxon>
        <taxon>Basidiomycota</taxon>
        <taxon>Agaricomycotina</taxon>
        <taxon>Agaricomycetes</taxon>
        <taxon>Polyporales</taxon>
        <taxon>Polyporaceae</taxon>
        <taxon>Trametes</taxon>
    </lineage>
</organism>
<dbReference type="GO" id="GO:0016787">
    <property type="term" value="F:hydrolase activity"/>
    <property type="evidence" value="ECO:0007669"/>
    <property type="project" value="UniProtKB-KW"/>
</dbReference>
<dbReference type="GO" id="GO:0004519">
    <property type="term" value="F:endonuclease activity"/>
    <property type="evidence" value="ECO:0007669"/>
    <property type="project" value="UniProtKB-KW"/>
</dbReference>
<keyword evidence="3" id="KW-0479">Metal-binding</keyword>
<proteinExistence type="predicted"/>
<keyword evidence="8" id="KW-0695">RNA-directed DNA polymerase</keyword>
<keyword evidence="7" id="KW-0229">DNA integration</keyword>
<dbReference type="GO" id="GO:0003887">
    <property type="term" value="F:DNA-directed DNA polymerase activity"/>
    <property type="evidence" value="ECO:0007669"/>
    <property type="project" value="UniProtKB-KW"/>
</dbReference>
<keyword evidence="2" id="KW-0540">Nuclease</keyword>
<evidence type="ECO:0000256" key="6">
    <source>
        <dbReference type="ARBA" id="ARBA00022842"/>
    </source>
</evidence>
<evidence type="ECO:0008006" key="13">
    <source>
        <dbReference type="Google" id="ProtNLM"/>
    </source>
</evidence>
<keyword evidence="12" id="KW-1185">Reference proteome</keyword>
<evidence type="ECO:0000256" key="10">
    <source>
        <dbReference type="ARBA" id="ARBA00023172"/>
    </source>
</evidence>
<protein>
    <recommendedName>
        <fullName evidence="13">Copia protein</fullName>
    </recommendedName>
</protein>
<dbReference type="Proteomes" id="UP000193067">
    <property type="component" value="Unassembled WGS sequence"/>
</dbReference>
<evidence type="ECO:0000256" key="1">
    <source>
        <dbReference type="ARBA" id="ARBA00022695"/>
    </source>
</evidence>
<keyword evidence="5" id="KW-0378">Hydrolase</keyword>
<dbReference type="OrthoDB" id="2776596at2759"/>
<dbReference type="EMBL" id="KZ084177">
    <property type="protein sequence ID" value="OSC96524.1"/>
    <property type="molecule type" value="Genomic_DNA"/>
</dbReference>
<keyword evidence="1" id="KW-0548">Nucleotidyltransferase</keyword>
<evidence type="ECO:0000256" key="4">
    <source>
        <dbReference type="ARBA" id="ARBA00022759"/>
    </source>
</evidence>
<keyword evidence="4" id="KW-0255">Endonuclease</keyword>
<sequence length="74" mass="8269">MLHDTDLPKALWREAALHAVYLKNRTSTRALDGKTPSKVFWGHKPNLAHLHVWDCRVCVHSPGGSKLSGRAEEA</sequence>
<dbReference type="InterPro" id="IPR039537">
    <property type="entry name" value="Retrotran_Ty1/copia-like"/>
</dbReference>
<dbReference type="GO" id="GO:0006310">
    <property type="term" value="P:DNA recombination"/>
    <property type="evidence" value="ECO:0007669"/>
    <property type="project" value="UniProtKB-KW"/>
</dbReference>
<dbReference type="PANTHER" id="PTHR42648">
    <property type="entry name" value="TRANSPOSASE, PUTATIVE-RELATED"/>
    <property type="match status" value="1"/>
</dbReference>